<protein>
    <submittedName>
        <fullName evidence="2">Short subunit dehydrogenase-like uncharacterized protein</fullName>
    </submittedName>
</protein>
<proteinExistence type="predicted"/>
<accession>A0A7W9IEX9</accession>
<dbReference type="SUPFAM" id="SSF51735">
    <property type="entry name" value="NAD(P)-binding Rossmann-fold domains"/>
    <property type="match status" value="1"/>
</dbReference>
<dbReference type="EMBL" id="JACHMP010000001">
    <property type="protein sequence ID" value="MBB5818858.1"/>
    <property type="molecule type" value="Genomic_DNA"/>
</dbReference>
<evidence type="ECO:0000313" key="2">
    <source>
        <dbReference type="EMBL" id="MBB5818858.1"/>
    </source>
</evidence>
<name>A0A7W9IEX9_9ACTN</name>
<sequence length="370" mass="38588">MTARKWMIYGCNGYTGRLVVEQARRLGLTPVLAGRRQEAVRSLADEAGLPWRAFPVDDAAAADAALADIDVLLVVAGPFSATSAPLLDTCLRTGTAYLDLNGDVEVIGATFARRDEVAAAGGVAIPAVGFDVVPSDCLAALVCERLPGAERLDIAWGGDFQPSRGTARSMVEAFPRGGLARRDGRLVSIPVAARVREIPFPTGDRHAVTVPWGDLVTSAFSVGVPDVTTYAAMPRSAIGGMRAAGRLRRLFGVRPVARVLDAIVAKTVTGPSAELIGTGRAWFWAQAARGDEYVTGTFGGPEGYLLTARAAVAAVQRVLAGTVRRTGVLTVSEAFGAEFAATIEGCAVRVHAGESALWPTVPEPASPAPA</sequence>
<dbReference type="Pfam" id="PF03435">
    <property type="entry name" value="Sacchrp_dh_NADP"/>
    <property type="match status" value="1"/>
</dbReference>
<dbReference type="Proteomes" id="UP000540685">
    <property type="component" value="Unassembled WGS sequence"/>
</dbReference>
<evidence type="ECO:0000313" key="3">
    <source>
        <dbReference type="Proteomes" id="UP000540685"/>
    </source>
</evidence>
<comment type="caution">
    <text evidence="2">The sequence shown here is derived from an EMBL/GenBank/DDBJ whole genome shotgun (WGS) entry which is preliminary data.</text>
</comment>
<dbReference type="Gene3D" id="3.40.50.720">
    <property type="entry name" value="NAD(P)-binding Rossmann-like Domain"/>
    <property type="match status" value="1"/>
</dbReference>
<dbReference type="InterPro" id="IPR005097">
    <property type="entry name" value="Sacchrp_dh_NADP-bd"/>
</dbReference>
<dbReference type="RefSeq" id="WP_184542685.1">
    <property type="nucleotide sequence ID" value="NZ_JACHMP010000001.1"/>
</dbReference>
<dbReference type="InterPro" id="IPR036291">
    <property type="entry name" value="NAD(P)-bd_dom_sf"/>
</dbReference>
<dbReference type="PANTHER" id="PTHR43781">
    <property type="entry name" value="SACCHAROPINE DEHYDROGENASE"/>
    <property type="match status" value="1"/>
</dbReference>
<reference evidence="2 3" key="1">
    <citation type="submission" date="2020-08" db="EMBL/GenBank/DDBJ databases">
        <title>Sequencing the genomes of 1000 actinobacteria strains.</title>
        <authorList>
            <person name="Klenk H.-P."/>
        </authorList>
    </citation>
    <scope>NUCLEOTIDE SEQUENCE [LARGE SCALE GENOMIC DNA]</scope>
    <source>
        <strain evidence="2 3">DSM 46887</strain>
    </source>
</reference>
<keyword evidence="3" id="KW-1185">Reference proteome</keyword>
<feature type="domain" description="Saccharopine dehydrogenase NADP binding" evidence="1">
    <location>
        <begin position="7"/>
        <end position="104"/>
    </location>
</feature>
<dbReference type="PANTHER" id="PTHR43781:SF1">
    <property type="entry name" value="SACCHAROPINE DEHYDROGENASE"/>
    <property type="match status" value="1"/>
</dbReference>
<organism evidence="2 3">
    <name type="scientific">Streptosporangium becharense</name>
    <dbReference type="NCBI Taxonomy" id="1816182"/>
    <lineage>
        <taxon>Bacteria</taxon>
        <taxon>Bacillati</taxon>
        <taxon>Actinomycetota</taxon>
        <taxon>Actinomycetes</taxon>
        <taxon>Streptosporangiales</taxon>
        <taxon>Streptosporangiaceae</taxon>
        <taxon>Streptosporangium</taxon>
    </lineage>
</organism>
<dbReference type="AlphaFoldDB" id="A0A7W9IEX9"/>
<evidence type="ECO:0000259" key="1">
    <source>
        <dbReference type="Pfam" id="PF03435"/>
    </source>
</evidence>
<gene>
    <name evidence="2" type="ORF">F4562_001920</name>
</gene>